<keyword evidence="7" id="KW-1185">Reference proteome</keyword>
<reference evidence="6 7" key="1">
    <citation type="submission" date="2019-09" db="EMBL/GenBank/DDBJ databases">
        <authorList>
            <person name="Leyn A S."/>
        </authorList>
    </citation>
    <scope>NUCLEOTIDE SEQUENCE [LARGE SCALE GENOMIC DNA]</scope>
    <source>
        <strain evidence="6">AA231_1</strain>
    </source>
</reference>
<evidence type="ECO:0000256" key="1">
    <source>
        <dbReference type="ARBA" id="ARBA00023015"/>
    </source>
</evidence>
<dbReference type="InterPro" id="IPR050109">
    <property type="entry name" value="HTH-type_TetR-like_transc_reg"/>
</dbReference>
<dbReference type="AlphaFoldDB" id="A0A6I8LNK2"/>
<dbReference type="PANTHER" id="PTHR30055">
    <property type="entry name" value="HTH-TYPE TRANSCRIPTIONAL REGULATOR RUTR"/>
    <property type="match status" value="1"/>
</dbReference>
<evidence type="ECO:0000313" key="6">
    <source>
        <dbReference type="EMBL" id="VVJ18473.1"/>
    </source>
</evidence>
<dbReference type="PROSITE" id="PS50977">
    <property type="entry name" value="HTH_TETR_2"/>
    <property type="match status" value="1"/>
</dbReference>
<gene>
    <name evidence="6" type="ORF">AA23TX_03494</name>
</gene>
<dbReference type="Gene3D" id="1.10.357.10">
    <property type="entry name" value="Tetracycline Repressor, domain 2"/>
    <property type="match status" value="1"/>
</dbReference>
<dbReference type="InterPro" id="IPR001647">
    <property type="entry name" value="HTH_TetR"/>
</dbReference>
<dbReference type="GO" id="GO:0003700">
    <property type="term" value="F:DNA-binding transcription factor activity"/>
    <property type="evidence" value="ECO:0007669"/>
    <property type="project" value="TreeGrafter"/>
</dbReference>
<name>A0A6I8LNK2_9PSEU</name>
<evidence type="ECO:0000256" key="4">
    <source>
        <dbReference type="PROSITE-ProRule" id="PRU00335"/>
    </source>
</evidence>
<dbReference type="InterPro" id="IPR009057">
    <property type="entry name" value="Homeodomain-like_sf"/>
</dbReference>
<keyword evidence="3" id="KW-0804">Transcription</keyword>
<proteinExistence type="predicted"/>
<keyword evidence="1" id="KW-0805">Transcription regulation</keyword>
<feature type="DNA-binding region" description="H-T-H motif" evidence="4">
    <location>
        <begin position="34"/>
        <end position="53"/>
    </location>
</feature>
<dbReference type="PRINTS" id="PR00455">
    <property type="entry name" value="HTHTETR"/>
</dbReference>
<evidence type="ECO:0000259" key="5">
    <source>
        <dbReference type="PROSITE" id="PS50977"/>
    </source>
</evidence>
<sequence length="226" mass="24182">MEARSGGATAGGVPERLVQATIGLLAEQGPAAIKARSVASAIGLTTSTVYHHFGGIAELVAAVADHGFRELDRAFAELPVTDDPVADLFAMALTCRRGARENPHLYDLMFGLSTRSTYRPLAEPETRRSGRSAAFRGAHRHVTRACARLVGTGRADAQDPEVIAAQLWSFVHGYVMLELAEHFAEFADPVTEVLLPLGVNFAVALGDTRERAEASHRAVLQRAVVS</sequence>
<dbReference type="InterPro" id="IPR036271">
    <property type="entry name" value="Tet_transcr_reg_TetR-rel_C_sf"/>
</dbReference>
<dbReference type="Pfam" id="PF00440">
    <property type="entry name" value="TetR_N"/>
    <property type="match status" value="1"/>
</dbReference>
<organism evidence="6 7">
    <name type="scientific">Amycolatopsis camponoti</name>
    <dbReference type="NCBI Taxonomy" id="2606593"/>
    <lineage>
        <taxon>Bacteria</taxon>
        <taxon>Bacillati</taxon>
        <taxon>Actinomycetota</taxon>
        <taxon>Actinomycetes</taxon>
        <taxon>Pseudonocardiales</taxon>
        <taxon>Pseudonocardiaceae</taxon>
        <taxon>Amycolatopsis</taxon>
    </lineage>
</organism>
<dbReference type="SUPFAM" id="SSF48498">
    <property type="entry name" value="Tetracyclin repressor-like, C-terminal domain"/>
    <property type="match status" value="1"/>
</dbReference>
<accession>A0A6I8LNK2</accession>
<evidence type="ECO:0000313" key="7">
    <source>
        <dbReference type="Proteomes" id="UP000399805"/>
    </source>
</evidence>
<dbReference type="GO" id="GO:0000976">
    <property type="term" value="F:transcription cis-regulatory region binding"/>
    <property type="evidence" value="ECO:0007669"/>
    <property type="project" value="TreeGrafter"/>
</dbReference>
<evidence type="ECO:0000256" key="3">
    <source>
        <dbReference type="ARBA" id="ARBA00023163"/>
    </source>
</evidence>
<protein>
    <recommendedName>
        <fullName evidence="5">HTH tetR-type domain-containing protein</fullName>
    </recommendedName>
</protein>
<evidence type="ECO:0000256" key="2">
    <source>
        <dbReference type="ARBA" id="ARBA00023125"/>
    </source>
</evidence>
<dbReference type="EMBL" id="CABVGP010000001">
    <property type="protein sequence ID" value="VVJ18473.1"/>
    <property type="molecule type" value="Genomic_DNA"/>
</dbReference>
<dbReference type="InterPro" id="IPR025996">
    <property type="entry name" value="MT1864/Rv1816-like_C"/>
</dbReference>
<dbReference type="Proteomes" id="UP000399805">
    <property type="component" value="Unassembled WGS sequence"/>
</dbReference>
<dbReference type="SUPFAM" id="SSF46689">
    <property type="entry name" value="Homeodomain-like"/>
    <property type="match status" value="1"/>
</dbReference>
<dbReference type="Pfam" id="PF13305">
    <property type="entry name" value="TetR_C_33"/>
    <property type="match status" value="1"/>
</dbReference>
<keyword evidence="2 4" id="KW-0238">DNA-binding</keyword>
<feature type="domain" description="HTH tetR-type" evidence="5">
    <location>
        <begin position="11"/>
        <end position="71"/>
    </location>
</feature>
<dbReference type="PANTHER" id="PTHR30055:SF209">
    <property type="entry name" value="POSSIBLE TRANSCRIPTIONAL REGULATORY PROTEIN (PROBABLY TETR-FAMILY)"/>
    <property type="match status" value="1"/>
</dbReference>